<reference evidence="6" key="1">
    <citation type="submission" date="2016-10" db="EMBL/GenBank/DDBJ databases">
        <authorList>
            <person name="Varghese N."/>
            <person name="Submissions S."/>
        </authorList>
    </citation>
    <scope>NUCLEOTIDE SEQUENCE [LARGE SCALE GENOMIC DNA]</scope>
    <source>
        <strain evidence="6">CL127</strain>
    </source>
</reference>
<evidence type="ECO:0000313" key="5">
    <source>
        <dbReference type="EMBL" id="SFR38064.1"/>
    </source>
</evidence>
<gene>
    <name evidence="5" type="ORF">SAMN04488591_0835</name>
</gene>
<dbReference type="Gene3D" id="3.40.50.300">
    <property type="entry name" value="P-loop containing nucleotide triphosphate hydrolases"/>
    <property type="match status" value="1"/>
</dbReference>
<dbReference type="InterPro" id="IPR013563">
    <property type="entry name" value="Oligopep_ABC_C"/>
</dbReference>
<dbReference type="InterPro" id="IPR027417">
    <property type="entry name" value="P-loop_NTPase"/>
</dbReference>
<dbReference type="InterPro" id="IPR017871">
    <property type="entry name" value="ABC_transporter-like_CS"/>
</dbReference>
<dbReference type="GO" id="GO:0016887">
    <property type="term" value="F:ATP hydrolysis activity"/>
    <property type="evidence" value="ECO:0007669"/>
    <property type="project" value="InterPro"/>
</dbReference>
<keyword evidence="2" id="KW-0547">Nucleotide-binding</keyword>
<protein>
    <submittedName>
        <fullName evidence="5">Oligopeptide/dipeptide transporter, C-terminal region</fullName>
    </submittedName>
</protein>
<dbReference type="GO" id="GO:0055085">
    <property type="term" value="P:transmembrane transport"/>
    <property type="evidence" value="ECO:0007669"/>
    <property type="project" value="UniProtKB-ARBA"/>
</dbReference>
<dbReference type="Pfam" id="PF08352">
    <property type="entry name" value="oligo_HPY"/>
    <property type="match status" value="1"/>
</dbReference>
<dbReference type="PANTHER" id="PTHR43776">
    <property type="entry name" value="TRANSPORT ATP-BINDING PROTEIN"/>
    <property type="match status" value="1"/>
</dbReference>
<dbReference type="InterPro" id="IPR003593">
    <property type="entry name" value="AAA+_ATPase"/>
</dbReference>
<dbReference type="PROSITE" id="PS00211">
    <property type="entry name" value="ABC_TRANSPORTER_1"/>
    <property type="match status" value="1"/>
</dbReference>
<dbReference type="CDD" id="cd03257">
    <property type="entry name" value="ABC_NikE_OppD_transporters"/>
    <property type="match status" value="1"/>
</dbReference>
<dbReference type="Proteomes" id="UP000198877">
    <property type="component" value="Unassembled WGS sequence"/>
</dbReference>
<name>A0A1I6G799_9MICO</name>
<dbReference type="AlphaFoldDB" id="A0A1I6G799"/>
<dbReference type="Pfam" id="PF00005">
    <property type="entry name" value="ABC_tran"/>
    <property type="match status" value="1"/>
</dbReference>
<evidence type="ECO:0000256" key="3">
    <source>
        <dbReference type="ARBA" id="ARBA00022840"/>
    </source>
</evidence>
<evidence type="ECO:0000256" key="1">
    <source>
        <dbReference type="ARBA" id="ARBA00022448"/>
    </source>
</evidence>
<dbReference type="RefSeq" id="WP_091477034.1">
    <property type="nucleotide sequence ID" value="NZ_FNGQ01000001.1"/>
</dbReference>
<evidence type="ECO:0000259" key="4">
    <source>
        <dbReference type="PROSITE" id="PS50893"/>
    </source>
</evidence>
<accession>A0A1I6G799</accession>
<dbReference type="InterPro" id="IPR050319">
    <property type="entry name" value="ABC_transp_ATP-bind"/>
</dbReference>
<sequence length="270" mass="29532">MNDESSQVLLRADQLTKRFGQTTAVDDVSFSLRRGGSLGVVGESGSGKSTTARMVVGLESPTSGTVYFPGTPRIRRRDAARVVQMIFQDPYHSFDPRLTIGQAIEEPLRLHFGGTKAERRKRVGELLDQVGLSAKQAEALPRALSGGQRQRAAIARALGIRPQILVLDEAVAALDVSIQAQVLVLLDEIRRETGMAFLFVSHDLAVVRYITQDVIVMRNGRVVESGATEGVLAAPQHPYTRLLLDSVPRKGWDLERLRADRLALDATEAP</sequence>
<proteinExistence type="predicted"/>
<keyword evidence="3" id="KW-0067">ATP-binding</keyword>
<dbReference type="PROSITE" id="PS50893">
    <property type="entry name" value="ABC_TRANSPORTER_2"/>
    <property type="match status" value="1"/>
</dbReference>
<evidence type="ECO:0000313" key="6">
    <source>
        <dbReference type="Proteomes" id="UP000198877"/>
    </source>
</evidence>
<dbReference type="GO" id="GO:0005524">
    <property type="term" value="F:ATP binding"/>
    <property type="evidence" value="ECO:0007669"/>
    <property type="project" value="UniProtKB-KW"/>
</dbReference>
<feature type="domain" description="ABC transporter" evidence="4">
    <location>
        <begin position="10"/>
        <end position="244"/>
    </location>
</feature>
<dbReference type="SMART" id="SM00382">
    <property type="entry name" value="AAA"/>
    <property type="match status" value="1"/>
</dbReference>
<keyword evidence="1" id="KW-0813">Transport</keyword>
<dbReference type="InterPro" id="IPR003439">
    <property type="entry name" value="ABC_transporter-like_ATP-bd"/>
</dbReference>
<dbReference type="EMBL" id="FOYR01000001">
    <property type="protein sequence ID" value="SFR38064.1"/>
    <property type="molecule type" value="Genomic_DNA"/>
</dbReference>
<organism evidence="5 6">
    <name type="scientific">Microbacterium azadirachtae</name>
    <dbReference type="NCBI Taxonomy" id="582680"/>
    <lineage>
        <taxon>Bacteria</taxon>
        <taxon>Bacillati</taxon>
        <taxon>Actinomycetota</taxon>
        <taxon>Actinomycetes</taxon>
        <taxon>Micrococcales</taxon>
        <taxon>Microbacteriaceae</taxon>
        <taxon>Microbacterium</taxon>
    </lineage>
</organism>
<evidence type="ECO:0000256" key="2">
    <source>
        <dbReference type="ARBA" id="ARBA00022741"/>
    </source>
</evidence>
<dbReference type="GO" id="GO:0015833">
    <property type="term" value="P:peptide transport"/>
    <property type="evidence" value="ECO:0007669"/>
    <property type="project" value="InterPro"/>
</dbReference>
<dbReference type="SUPFAM" id="SSF52540">
    <property type="entry name" value="P-loop containing nucleoside triphosphate hydrolases"/>
    <property type="match status" value="1"/>
</dbReference>